<dbReference type="EMBL" id="LAZR01010713">
    <property type="protein sequence ID" value="KKM65500.1"/>
    <property type="molecule type" value="Genomic_DNA"/>
</dbReference>
<proteinExistence type="predicted"/>
<organism evidence="1">
    <name type="scientific">marine sediment metagenome</name>
    <dbReference type="NCBI Taxonomy" id="412755"/>
    <lineage>
        <taxon>unclassified sequences</taxon>
        <taxon>metagenomes</taxon>
        <taxon>ecological metagenomes</taxon>
    </lineage>
</organism>
<reference evidence="1" key="1">
    <citation type="journal article" date="2015" name="Nature">
        <title>Complex archaea that bridge the gap between prokaryotes and eukaryotes.</title>
        <authorList>
            <person name="Spang A."/>
            <person name="Saw J.H."/>
            <person name="Jorgensen S.L."/>
            <person name="Zaremba-Niedzwiedzka K."/>
            <person name="Martijn J."/>
            <person name="Lind A.E."/>
            <person name="van Eijk R."/>
            <person name="Schleper C."/>
            <person name="Guy L."/>
            <person name="Ettema T.J."/>
        </authorList>
    </citation>
    <scope>NUCLEOTIDE SEQUENCE</scope>
</reference>
<name>A0A0F9LMD0_9ZZZZ</name>
<sequence>SLITETAKTLLLLDFLDVKNQETILISHLLKEVITTTIFFNLENLDIDFNWRNDKLAYKIELKMLFWILLACSQYSTLNLVNL</sequence>
<gene>
    <name evidence="1" type="ORF">LCGC14_1490640</name>
</gene>
<dbReference type="AlphaFoldDB" id="A0A0F9LMD0"/>
<feature type="non-terminal residue" evidence="1">
    <location>
        <position position="1"/>
    </location>
</feature>
<evidence type="ECO:0000313" key="1">
    <source>
        <dbReference type="EMBL" id="KKM65500.1"/>
    </source>
</evidence>
<accession>A0A0F9LMD0</accession>
<comment type="caution">
    <text evidence="1">The sequence shown here is derived from an EMBL/GenBank/DDBJ whole genome shotgun (WGS) entry which is preliminary data.</text>
</comment>
<protein>
    <submittedName>
        <fullName evidence="1">Uncharacterized protein</fullName>
    </submittedName>
</protein>